<evidence type="ECO:0000313" key="7">
    <source>
        <dbReference type="EMBL" id="GLH68196.1"/>
    </source>
</evidence>
<keyword evidence="5" id="KW-0472">Membrane</keyword>
<dbReference type="Proteomes" id="UP001165044">
    <property type="component" value="Unassembled WGS sequence"/>
</dbReference>
<dbReference type="InterPro" id="IPR004960">
    <property type="entry name" value="LipA_acyltrans"/>
</dbReference>
<dbReference type="GO" id="GO:0016746">
    <property type="term" value="F:acyltransferase activity"/>
    <property type="evidence" value="ECO:0007669"/>
    <property type="project" value="UniProtKB-KW"/>
</dbReference>
<keyword evidence="3" id="KW-0997">Cell inner membrane</keyword>
<protein>
    <submittedName>
        <fullName evidence="7">Acyltransferase</fullName>
    </submittedName>
</protein>
<keyword evidence="6 7" id="KW-0012">Acyltransferase</keyword>
<evidence type="ECO:0000256" key="1">
    <source>
        <dbReference type="ARBA" id="ARBA00004533"/>
    </source>
</evidence>
<evidence type="ECO:0000256" key="6">
    <source>
        <dbReference type="ARBA" id="ARBA00023315"/>
    </source>
</evidence>
<evidence type="ECO:0000256" key="4">
    <source>
        <dbReference type="ARBA" id="ARBA00022679"/>
    </source>
</evidence>
<organism evidence="7 8">
    <name type="scientific">Geothrix edaphica</name>
    <dbReference type="NCBI Taxonomy" id="2927976"/>
    <lineage>
        <taxon>Bacteria</taxon>
        <taxon>Pseudomonadati</taxon>
        <taxon>Acidobacteriota</taxon>
        <taxon>Holophagae</taxon>
        <taxon>Holophagales</taxon>
        <taxon>Holophagaceae</taxon>
        <taxon>Geothrix</taxon>
    </lineage>
</organism>
<keyword evidence="4" id="KW-0808">Transferase</keyword>
<dbReference type="RefSeq" id="WP_285609953.1">
    <property type="nucleotide sequence ID" value="NZ_BSDC01000003.1"/>
</dbReference>
<proteinExistence type="predicted"/>
<keyword evidence="8" id="KW-1185">Reference proteome</keyword>
<evidence type="ECO:0000256" key="3">
    <source>
        <dbReference type="ARBA" id="ARBA00022519"/>
    </source>
</evidence>
<reference evidence="7" key="1">
    <citation type="journal article" date="2023" name="Antonie Van Leeuwenhoek">
        <title>Mesoterricola silvestris gen. nov., sp. nov., Mesoterricola sediminis sp. nov., Geothrix oryzae sp. nov., Geothrix edaphica sp. nov., Geothrix rubra sp. nov., and Geothrix limicola sp. nov., six novel members of Acidobacteriota isolated from soils.</title>
        <authorList>
            <person name="Itoh H."/>
            <person name="Sugisawa Y."/>
            <person name="Mise K."/>
            <person name="Xu Z."/>
            <person name="Kuniyasu M."/>
            <person name="Ushijima N."/>
            <person name="Kawano K."/>
            <person name="Kobayashi E."/>
            <person name="Shiratori Y."/>
            <person name="Masuda Y."/>
            <person name="Senoo K."/>
        </authorList>
    </citation>
    <scope>NUCLEOTIDE SEQUENCE</scope>
    <source>
        <strain evidence="7">Red802</strain>
    </source>
</reference>
<evidence type="ECO:0000313" key="8">
    <source>
        <dbReference type="Proteomes" id="UP001165044"/>
    </source>
</evidence>
<gene>
    <name evidence="7" type="ORF">GETHED_25600</name>
</gene>
<comment type="caution">
    <text evidence="7">The sequence shown here is derived from an EMBL/GenBank/DDBJ whole genome shotgun (WGS) entry which is preliminary data.</text>
</comment>
<dbReference type="CDD" id="cd07984">
    <property type="entry name" value="LPLAT_LABLAT-like"/>
    <property type="match status" value="1"/>
</dbReference>
<name>A0ABQ5Q1B2_9BACT</name>
<comment type="subcellular location">
    <subcellularLocation>
        <location evidence="1">Cell inner membrane</location>
    </subcellularLocation>
</comment>
<evidence type="ECO:0000256" key="2">
    <source>
        <dbReference type="ARBA" id="ARBA00022475"/>
    </source>
</evidence>
<keyword evidence="2" id="KW-1003">Cell membrane</keyword>
<dbReference type="PANTHER" id="PTHR30606">
    <property type="entry name" value="LIPID A BIOSYNTHESIS LAUROYL ACYLTRANSFERASE"/>
    <property type="match status" value="1"/>
</dbReference>
<dbReference type="PIRSF" id="PIRSF026649">
    <property type="entry name" value="MsbB"/>
    <property type="match status" value="1"/>
</dbReference>
<accession>A0ABQ5Q1B2</accession>
<sequence length="326" mass="36704">MTPTPPSDLRPTLRHRLEYGLFRLLDGVIGRLPWATVQALGEGAGTLFYLTDPRHRRIVRENMRSADLGLSETGTRALSRACFRHFGSLFVSLLRLRRATPEELDRWIKVEGLEHFDAVQAAGRGFIQLTGHYGNWEAVALAQSRHGRTIDAIGRELDNPLLEPISLAFRTRFGNRVILKDGAMRDTLKALKAGRGVGFLLDQDALTSGVFVRFLGQWASTFSTAGSLAARYDLPVLPVFSWPNPDGTTTVRFEPPFQVPVTGDAARDAWVATQLMTARIEAQIRKDPRWWFWMHRRFKTRPGEGHPLPAPLPPREWVESIQPPLV</sequence>
<dbReference type="PANTHER" id="PTHR30606:SF10">
    <property type="entry name" value="PHOSPHATIDYLINOSITOL MANNOSIDE ACYLTRANSFERASE"/>
    <property type="match status" value="1"/>
</dbReference>
<dbReference type="Pfam" id="PF03279">
    <property type="entry name" value="Lip_A_acyltrans"/>
    <property type="match status" value="1"/>
</dbReference>
<evidence type="ECO:0000256" key="5">
    <source>
        <dbReference type="ARBA" id="ARBA00023136"/>
    </source>
</evidence>
<dbReference type="EMBL" id="BSDC01000003">
    <property type="protein sequence ID" value="GLH68196.1"/>
    <property type="molecule type" value="Genomic_DNA"/>
</dbReference>